<protein>
    <submittedName>
        <fullName evidence="10">MFS transporter</fullName>
    </submittedName>
</protein>
<dbReference type="GO" id="GO:0005886">
    <property type="term" value="C:plasma membrane"/>
    <property type="evidence" value="ECO:0007669"/>
    <property type="project" value="UniProtKB-SubCell"/>
</dbReference>
<dbReference type="PANTHER" id="PTHR43124">
    <property type="entry name" value="PURINE EFFLUX PUMP PBUE"/>
    <property type="match status" value="1"/>
</dbReference>
<evidence type="ECO:0000313" key="10">
    <source>
        <dbReference type="EMBL" id="RNB60498.1"/>
    </source>
</evidence>
<evidence type="ECO:0000259" key="8">
    <source>
        <dbReference type="PROSITE" id="PS50850"/>
    </source>
</evidence>
<dbReference type="GeneID" id="82808799"/>
<feature type="transmembrane region" description="Helical" evidence="7">
    <location>
        <begin position="75"/>
        <end position="93"/>
    </location>
</feature>
<dbReference type="GO" id="GO:0022857">
    <property type="term" value="F:transmembrane transporter activity"/>
    <property type="evidence" value="ECO:0007669"/>
    <property type="project" value="InterPro"/>
</dbReference>
<evidence type="ECO:0000256" key="2">
    <source>
        <dbReference type="ARBA" id="ARBA00022448"/>
    </source>
</evidence>
<proteinExistence type="predicted"/>
<feature type="transmembrane region" description="Helical" evidence="7">
    <location>
        <begin position="271"/>
        <end position="290"/>
    </location>
</feature>
<dbReference type="CDD" id="cd17324">
    <property type="entry name" value="MFS_NepI_like"/>
    <property type="match status" value="1"/>
</dbReference>
<comment type="subcellular location">
    <subcellularLocation>
        <location evidence="1">Cell membrane</location>
        <topology evidence="1">Multi-pass membrane protein</topology>
    </subcellularLocation>
</comment>
<reference evidence="9 12" key="2">
    <citation type="submission" date="2019-06" db="EMBL/GenBank/DDBJ databases">
        <title>Whole genome shotgun sequence of Brevibacillus agri NBRC 15538.</title>
        <authorList>
            <person name="Hosoyama A."/>
            <person name="Uohara A."/>
            <person name="Ohji S."/>
            <person name="Ichikawa N."/>
        </authorList>
    </citation>
    <scope>NUCLEOTIDE SEQUENCE [LARGE SCALE GENOMIC DNA]</scope>
    <source>
        <strain evidence="9 12">NBRC 15538</strain>
    </source>
</reference>
<feature type="transmembrane region" description="Helical" evidence="7">
    <location>
        <begin position="204"/>
        <end position="226"/>
    </location>
</feature>
<dbReference type="PROSITE" id="PS50850">
    <property type="entry name" value="MFS"/>
    <property type="match status" value="1"/>
</dbReference>
<dbReference type="SUPFAM" id="SSF103473">
    <property type="entry name" value="MFS general substrate transporter"/>
    <property type="match status" value="1"/>
</dbReference>
<feature type="transmembrane region" description="Helical" evidence="7">
    <location>
        <begin position="354"/>
        <end position="374"/>
    </location>
</feature>
<dbReference type="PANTHER" id="PTHR43124:SF3">
    <property type="entry name" value="CHLORAMPHENICOL EFFLUX PUMP RV0191"/>
    <property type="match status" value="1"/>
</dbReference>
<feature type="transmembrane region" description="Helical" evidence="7">
    <location>
        <begin position="326"/>
        <end position="348"/>
    </location>
</feature>
<feature type="domain" description="Major facilitator superfamily (MFS) profile" evidence="8">
    <location>
        <begin position="8"/>
        <end position="383"/>
    </location>
</feature>
<feature type="transmembrane region" description="Helical" evidence="7">
    <location>
        <begin position="37"/>
        <end position="63"/>
    </location>
</feature>
<comment type="caution">
    <text evidence="10">The sequence shown here is derived from an EMBL/GenBank/DDBJ whole genome shotgun (WGS) entry which is preliminary data.</text>
</comment>
<dbReference type="Pfam" id="PF07690">
    <property type="entry name" value="MFS_1"/>
    <property type="match status" value="1"/>
</dbReference>
<dbReference type="OrthoDB" id="212436at2"/>
<dbReference type="RefSeq" id="WP_005833276.1">
    <property type="nucleotide sequence ID" value="NZ_BJOD01000070.1"/>
</dbReference>
<dbReference type="EMBL" id="RHHN01000009">
    <property type="protein sequence ID" value="RNB60498.1"/>
    <property type="molecule type" value="Genomic_DNA"/>
</dbReference>
<dbReference type="InterPro" id="IPR011701">
    <property type="entry name" value="MFS"/>
</dbReference>
<evidence type="ECO:0000256" key="5">
    <source>
        <dbReference type="ARBA" id="ARBA00022989"/>
    </source>
</evidence>
<reference evidence="10 11" key="1">
    <citation type="submission" date="2018-10" db="EMBL/GenBank/DDBJ databases">
        <title>Phylogenomics of Brevibacillus.</title>
        <authorList>
            <person name="Dunlap C."/>
        </authorList>
    </citation>
    <scope>NUCLEOTIDE SEQUENCE [LARGE SCALE GENOMIC DNA]</scope>
    <source>
        <strain evidence="10 11">NRRL NRS 1219</strain>
    </source>
</reference>
<keyword evidence="2" id="KW-0813">Transport</keyword>
<evidence type="ECO:0000256" key="4">
    <source>
        <dbReference type="ARBA" id="ARBA00022692"/>
    </source>
</evidence>
<keyword evidence="3" id="KW-1003">Cell membrane</keyword>
<dbReference type="AlphaFoldDB" id="A0A3M8BAN7"/>
<keyword evidence="12" id="KW-1185">Reference proteome</keyword>
<evidence type="ECO:0000313" key="9">
    <source>
        <dbReference type="EMBL" id="GED28392.1"/>
    </source>
</evidence>
<evidence type="ECO:0000256" key="3">
    <source>
        <dbReference type="ARBA" id="ARBA00022475"/>
    </source>
</evidence>
<name>A0A3M8BAN7_9BACL</name>
<feature type="transmembrane region" description="Helical" evidence="7">
    <location>
        <begin position="164"/>
        <end position="183"/>
    </location>
</feature>
<dbReference type="InterPro" id="IPR036259">
    <property type="entry name" value="MFS_trans_sf"/>
</dbReference>
<evidence type="ECO:0000256" key="1">
    <source>
        <dbReference type="ARBA" id="ARBA00004651"/>
    </source>
</evidence>
<accession>A0A3M8BAN7</accession>
<keyword evidence="4 7" id="KW-0812">Transmembrane</keyword>
<feature type="transmembrane region" description="Helical" evidence="7">
    <location>
        <begin position="134"/>
        <end position="152"/>
    </location>
</feature>
<evidence type="ECO:0000256" key="7">
    <source>
        <dbReference type="SAM" id="Phobius"/>
    </source>
</evidence>
<keyword evidence="5 7" id="KW-1133">Transmembrane helix</keyword>
<dbReference type="EMBL" id="BJOD01000070">
    <property type="protein sequence ID" value="GED28392.1"/>
    <property type="molecule type" value="Genomic_DNA"/>
</dbReference>
<dbReference type="InterPro" id="IPR050189">
    <property type="entry name" value="MFS_Efflux_Transporters"/>
</dbReference>
<dbReference type="Proteomes" id="UP000276178">
    <property type="component" value="Unassembled WGS sequence"/>
</dbReference>
<organism evidence="10 11">
    <name type="scientific">Brevibacillus agri</name>
    <dbReference type="NCBI Taxonomy" id="51101"/>
    <lineage>
        <taxon>Bacteria</taxon>
        <taxon>Bacillati</taxon>
        <taxon>Bacillota</taxon>
        <taxon>Bacilli</taxon>
        <taxon>Bacillales</taxon>
        <taxon>Paenibacillaceae</taxon>
        <taxon>Brevibacillus</taxon>
    </lineage>
</organism>
<feature type="transmembrane region" description="Helical" evidence="7">
    <location>
        <begin position="296"/>
        <end position="314"/>
    </location>
</feature>
<dbReference type="InterPro" id="IPR020846">
    <property type="entry name" value="MFS_dom"/>
</dbReference>
<evidence type="ECO:0000313" key="12">
    <source>
        <dbReference type="Proteomes" id="UP000317180"/>
    </source>
</evidence>
<gene>
    <name evidence="9" type="ORF">BAG01nite_44940</name>
    <name evidence="10" type="ORF">EB820_02945</name>
</gene>
<feature type="transmembrane region" description="Helical" evidence="7">
    <location>
        <begin position="238"/>
        <end position="259"/>
    </location>
</feature>
<keyword evidence="6 7" id="KW-0472">Membrane</keyword>
<feature type="transmembrane region" description="Helical" evidence="7">
    <location>
        <begin position="105"/>
        <end position="122"/>
    </location>
</feature>
<dbReference type="Gene3D" id="1.20.1250.20">
    <property type="entry name" value="MFS general substrate transporter like domains"/>
    <property type="match status" value="2"/>
</dbReference>
<evidence type="ECO:0000313" key="11">
    <source>
        <dbReference type="Proteomes" id="UP000276178"/>
    </source>
</evidence>
<dbReference type="Proteomes" id="UP000317180">
    <property type="component" value="Unassembled WGS sequence"/>
</dbReference>
<evidence type="ECO:0000256" key="6">
    <source>
        <dbReference type="ARBA" id="ARBA00023136"/>
    </source>
</evidence>
<sequence>MPGKSALLLLTGAATLFIVGTDVFVVSPLLPSIAAEFAVTPAVAGWLVTAMSIMYACGSPLMGMLFDHHPRSRRMILWSGLMLFCLANLWTGLATSYASLLASRALSGLALAAIAPCVYAFISDLAPASRRAAWLSIVVSGNLTGLWAGTPLGTLIAEQHGWRFTFWLIAGASFLLSWVNLAIWPQFSGTSQQPGRKPGAPVTLMFRSVLVTVYWSAAMYGVYTYLGTALAQDNRFSPLQIASALIAYGVGAMLGSLNGGRLADKWGAKSISTASLFGIVVMLTAIGLLYQAEGWLLPFLFGWAFIGYAFVPSYQSRLSQEYPARLGRIMAWNITGMYIGMTVGSYLGGPVFEAWGFFPLACVCAAIALIAGLCSLRPAPKQKEAVGSVPFRS</sequence>